<dbReference type="STRING" id="546991.N1J779"/>
<name>N1J779_BLUG1</name>
<dbReference type="GO" id="GO:0006782">
    <property type="term" value="P:protoporphyrinogen IX biosynthetic process"/>
    <property type="evidence" value="ECO:0007669"/>
    <property type="project" value="UniProtKB-UniPathway"/>
</dbReference>
<dbReference type="Proteomes" id="UP000015441">
    <property type="component" value="Unassembled WGS sequence"/>
</dbReference>
<evidence type="ECO:0000313" key="2">
    <source>
        <dbReference type="EMBL" id="CCU75706.1"/>
    </source>
</evidence>
<dbReference type="FunCoup" id="N1J779">
    <property type="interactions" value="113"/>
</dbReference>
<dbReference type="HOGENOM" id="CLU_051874_0_0_1"/>
<dbReference type="EMBL" id="CAUH01001597">
    <property type="protein sequence ID" value="CCU75706.1"/>
    <property type="molecule type" value="Genomic_DNA"/>
</dbReference>
<evidence type="ECO:0000259" key="1">
    <source>
        <dbReference type="Pfam" id="PF02602"/>
    </source>
</evidence>
<dbReference type="Pfam" id="PF02602">
    <property type="entry name" value="HEM4"/>
    <property type="match status" value="1"/>
</dbReference>
<dbReference type="PANTHER" id="PTHR12390:SF0">
    <property type="entry name" value="UROPORPHYRINOGEN-III SYNTHASE"/>
    <property type="match status" value="1"/>
</dbReference>
<dbReference type="GO" id="GO:0006780">
    <property type="term" value="P:uroporphyrinogen III biosynthetic process"/>
    <property type="evidence" value="ECO:0007669"/>
    <property type="project" value="InterPro"/>
</dbReference>
<evidence type="ECO:0000313" key="3">
    <source>
        <dbReference type="Proteomes" id="UP000015441"/>
    </source>
</evidence>
<keyword evidence="3" id="KW-1185">Reference proteome</keyword>
<dbReference type="InterPro" id="IPR036108">
    <property type="entry name" value="4pyrrol_syn_uPrphyn_synt_sf"/>
</dbReference>
<dbReference type="Gene3D" id="3.40.50.10090">
    <property type="match status" value="2"/>
</dbReference>
<dbReference type="SUPFAM" id="SSF69618">
    <property type="entry name" value="HemD-like"/>
    <property type="match status" value="1"/>
</dbReference>
<dbReference type="AlphaFoldDB" id="N1J779"/>
<protein>
    <submittedName>
        <fullName evidence="2">Uroporphyrinogen-III synthase</fullName>
    </submittedName>
</protein>
<accession>N1J779</accession>
<reference evidence="2 3" key="1">
    <citation type="journal article" date="2010" name="Science">
        <title>Genome expansion and gene loss in powdery mildew fungi reveal tradeoffs in extreme parasitism.</title>
        <authorList>
            <person name="Spanu P.D."/>
            <person name="Abbott J.C."/>
            <person name="Amselem J."/>
            <person name="Burgis T.A."/>
            <person name="Soanes D.M."/>
            <person name="Stueber K."/>
            <person name="Ver Loren van Themaat E."/>
            <person name="Brown J.K.M."/>
            <person name="Butcher S.A."/>
            <person name="Gurr S.J."/>
            <person name="Lebrun M.-H."/>
            <person name="Ridout C.J."/>
            <person name="Schulze-Lefert P."/>
            <person name="Talbot N.J."/>
            <person name="Ahmadinejad N."/>
            <person name="Ametz C."/>
            <person name="Barton G.R."/>
            <person name="Benjdia M."/>
            <person name="Bidzinski P."/>
            <person name="Bindschedler L.V."/>
            <person name="Both M."/>
            <person name="Brewer M.T."/>
            <person name="Cadle-Davidson L."/>
            <person name="Cadle-Davidson M.M."/>
            <person name="Collemare J."/>
            <person name="Cramer R."/>
            <person name="Frenkel O."/>
            <person name="Godfrey D."/>
            <person name="Harriman J."/>
            <person name="Hoede C."/>
            <person name="King B.C."/>
            <person name="Klages S."/>
            <person name="Kleemann J."/>
            <person name="Knoll D."/>
            <person name="Koti P.S."/>
            <person name="Kreplak J."/>
            <person name="Lopez-Ruiz F.J."/>
            <person name="Lu X."/>
            <person name="Maekawa T."/>
            <person name="Mahanil S."/>
            <person name="Micali C."/>
            <person name="Milgroom M.G."/>
            <person name="Montana G."/>
            <person name="Noir S."/>
            <person name="O'Connell R.J."/>
            <person name="Oberhaensli S."/>
            <person name="Parlange F."/>
            <person name="Pedersen C."/>
            <person name="Quesneville H."/>
            <person name="Reinhardt R."/>
            <person name="Rott M."/>
            <person name="Sacristan S."/>
            <person name="Schmidt S.M."/>
            <person name="Schoen M."/>
            <person name="Skamnioti P."/>
            <person name="Sommer H."/>
            <person name="Stephens A."/>
            <person name="Takahara H."/>
            <person name="Thordal-Christensen H."/>
            <person name="Vigouroux M."/>
            <person name="Wessling R."/>
            <person name="Wicker T."/>
            <person name="Panstruga R."/>
        </authorList>
    </citation>
    <scope>NUCLEOTIDE SEQUENCE [LARGE SCALE GENOMIC DNA]</scope>
    <source>
        <strain evidence="2">DH14</strain>
    </source>
</reference>
<proteinExistence type="predicted"/>
<dbReference type="InParanoid" id="N1J779"/>
<dbReference type="OrthoDB" id="5595751at2759"/>
<feature type="domain" description="Tetrapyrrole biosynthesis uroporphyrinogen III synthase" evidence="1">
    <location>
        <begin position="43"/>
        <end position="302"/>
    </location>
</feature>
<dbReference type="UniPathway" id="UPA00251">
    <property type="reaction ID" value="UER00320"/>
</dbReference>
<dbReference type="CDD" id="cd06578">
    <property type="entry name" value="HemD"/>
    <property type="match status" value="1"/>
</dbReference>
<organism evidence="2 3">
    <name type="scientific">Blumeria graminis f. sp. hordei (strain DH14)</name>
    <name type="common">Barley powdery mildew</name>
    <name type="synonym">Oidium monilioides f. sp. hordei</name>
    <dbReference type="NCBI Taxonomy" id="546991"/>
    <lineage>
        <taxon>Eukaryota</taxon>
        <taxon>Fungi</taxon>
        <taxon>Dikarya</taxon>
        <taxon>Ascomycota</taxon>
        <taxon>Pezizomycotina</taxon>
        <taxon>Leotiomycetes</taxon>
        <taxon>Erysiphales</taxon>
        <taxon>Erysiphaceae</taxon>
        <taxon>Blumeria</taxon>
        <taxon>Blumeria hordei</taxon>
    </lineage>
</organism>
<dbReference type="eggNOG" id="KOG4132">
    <property type="taxonomic scope" value="Eukaryota"/>
</dbReference>
<dbReference type="GO" id="GO:0005829">
    <property type="term" value="C:cytosol"/>
    <property type="evidence" value="ECO:0007669"/>
    <property type="project" value="TreeGrafter"/>
</dbReference>
<dbReference type="PANTHER" id="PTHR12390">
    <property type="entry name" value="UROPORPHYRINOGEN III SYNTHASE"/>
    <property type="match status" value="1"/>
</dbReference>
<dbReference type="InterPro" id="IPR003754">
    <property type="entry name" value="4pyrrol_synth_uPrphyn_synth"/>
</dbReference>
<dbReference type="InterPro" id="IPR039793">
    <property type="entry name" value="UROS/Hem4"/>
</dbReference>
<sequence length="326" mass="36960">MSNYKNDTVNEDMPVILLKDKCEDDDPYVKHFAESTGIPKLDPIFVPVLEHQFVESEVEKFRQILHDKLDRETEKLQLVVEGVEEDSGLSDKAAQTTWHGKLTITGDLQNWPCLQEVPIYSVGPATTRALKAIPTDCPLNIFESDWGNAQGLAHFILKHYRDWYNGWDHKRPLLFVGSEHKRGDIPKILMDSSLGPDKIPVDELDVYTTSVRESFMSDLMGEMRSTIDRGTRWIVFFSHAAACKVLEIAGVIDDETGKAEPRIITSPGQTLYATIGPTTRDYLKEAVDFEPEVSAKSPTPEEIEKGIRDFLAYRTKFLLDSIADEW</sequence>
<gene>
    <name evidence="2" type="ORF">BGHDH14_bgh04910</name>
</gene>
<comment type="caution">
    <text evidence="2">The sequence shown here is derived from an EMBL/GenBank/DDBJ whole genome shotgun (WGS) entry which is preliminary data.</text>
</comment>
<dbReference type="GO" id="GO:0004852">
    <property type="term" value="F:uroporphyrinogen-III synthase activity"/>
    <property type="evidence" value="ECO:0007669"/>
    <property type="project" value="InterPro"/>
</dbReference>